<comment type="caution">
    <text evidence="1">The sequence shown here is derived from an EMBL/GenBank/DDBJ whole genome shotgun (WGS) entry which is preliminary data.</text>
</comment>
<dbReference type="AlphaFoldDB" id="A0A4Q0SXD5"/>
<dbReference type="RefSeq" id="WP_128913144.1">
    <property type="nucleotide sequence ID" value="NZ_RDSM01000002.1"/>
</dbReference>
<accession>A0A4Q0SXD5</accession>
<evidence type="ECO:0008006" key="3">
    <source>
        <dbReference type="Google" id="ProtNLM"/>
    </source>
</evidence>
<evidence type="ECO:0000313" key="2">
    <source>
        <dbReference type="Proteomes" id="UP000289437"/>
    </source>
</evidence>
<name>A0A4Q0SXD5_9BACT</name>
<sequence>MVPVTGSSQPEQKQRILHICRREMLRPLRDQILRISGFEVDSTLSATDGLSIFMTKPFDLVLIDVEGEDGIPEAEHLCSEVKTARHEQLVAFVCNWRVAILTDCPDEILRTEFDPASFVEGVRDIVVRH</sequence>
<dbReference type="InterPro" id="IPR011006">
    <property type="entry name" value="CheY-like_superfamily"/>
</dbReference>
<keyword evidence="2" id="KW-1185">Reference proteome</keyword>
<proteinExistence type="predicted"/>
<dbReference type="SUPFAM" id="SSF52172">
    <property type="entry name" value="CheY-like"/>
    <property type="match status" value="1"/>
</dbReference>
<gene>
    <name evidence="1" type="ORF">GRAN_2354</name>
</gene>
<evidence type="ECO:0000313" key="1">
    <source>
        <dbReference type="EMBL" id="RXH55497.1"/>
    </source>
</evidence>
<dbReference type="EMBL" id="RDSM01000002">
    <property type="protein sequence ID" value="RXH55497.1"/>
    <property type="molecule type" value="Genomic_DNA"/>
</dbReference>
<organism evidence="1 2">
    <name type="scientific">Granulicella sibirica</name>
    <dbReference type="NCBI Taxonomy" id="2479048"/>
    <lineage>
        <taxon>Bacteria</taxon>
        <taxon>Pseudomonadati</taxon>
        <taxon>Acidobacteriota</taxon>
        <taxon>Terriglobia</taxon>
        <taxon>Terriglobales</taxon>
        <taxon>Acidobacteriaceae</taxon>
        <taxon>Granulicella</taxon>
    </lineage>
</organism>
<reference evidence="1 2" key="1">
    <citation type="submission" date="2018-11" db="EMBL/GenBank/DDBJ databases">
        <authorList>
            <person name="Mardanov A.V."/>
            <person name="Ravin N.V."/>
            <person name="Dedysh S.N."/>
        </authorList>
    </citation>
    <scope>NUCLEOTIDE SEQUENCE [LARGE SCALE GENOMIC DNA]</scope>
    <source>
        <strain evidence="1 2">AF10</strain>
    </source>
</reference>
<reference evidence="2" key="2">
    <citation type="submission" date="2019-02" db="EMBL/GenBank/DDBJ databases">
        <title>Granulicella sibirica sp. nov., a psychrotolerant acidobacterium isolated from an organic soil layer in forested tundra, West Siberia.</title>
        <authorList>
            <person name="Oshkin I.Y."/>
            <person name="Kulichevskaya I.S."/>
            <person name="Rijpstra W.I.C."/>
            <person name="Sinninghe Damste J.S."/>
            <person name="Rakitin A.L."/>
            <person name="Ravin N.V."/>
            <person name="Dedysh S.N."/>
        </authorList>
    </citation>
    <scope>NUCLEOTIDE SEQUENCE [LARGE SCALE GENOMIC DNA]</scope>
    <source>
        <strain evidence="2">AF10</strain>
    </source>
</reference>
<dbReference type="Proteomes" id="UP000289437">
    <property type="component" value="Unassembled WGS sequence"/>
</dbReference>
<protein>
    <recommendedName>
        <fullName evidence="3">Response regulatory domain-containing protein</fullName>
    </recommendedName>
</protein>
<dbReference type="OrthoDB" id="121327at2"/>